<dbReference type="EMBL" id="KR011718">
    <property type="protein sequence ID" value="AKR17483.1"/>
    <property type="molecule type" value="Genomic_DNA"/>
</dbReference>
<protein>
    <submittedName>
        <fullName evidence="2">IE-1</fullName>
    </submittedName>
</protein>
<evidence type="ECO:0000313" key="2">
    <source>
        <dbReference type="EMBL" id="AKR17483.1"/>
    </source>
</evidence>
<evidence type="ECO:0000313" key="3">
    <source>
        <dbReference type="Proteomes" id="UP000202962"/>
    </source>
</evidence>
<feature type="region of interest" description="Disordered" evidence="1">
    <location>
        <begin position="1"/>
        <end position="48"/>
    </location>
</feature>
<sequence>MDEFYTLSNIDSQMQMDNEGAMEQSDPVLDAASDSSDNEDDSDASCVKEEKKISVSVQNRRVPTRAIPDNLLPFNKRSFVDHKAPSTSSPSHNWPAPNINTCRWISMYSTTSNHMVLCHTELMYVRNIRFGTSEYIKKYYSNYGKTYEVYINSVKLYITTTFLKLNDVPLDLYPVEIVEKIKDAAAISYLLNLRTHNKQTLLTQLILLFHSINLLSLSSEQIDTVHEALPNFVTHRLLAHMKKNYNWKSEVYKVSKIKTTCAHNNILLLFKASTYEHNKPLEYRKDNGCTHSHYVREFHEAIQLKNITSPPDSVTHVKWLFSAIVKSVIINPPQELFRLKLQDCTFNDIEEFLRVSKLHPMANVILHTRAPFTGKEHFRLNCFKLNKIHVWINSMVFDKDETRQVNVKQIVMDVAWGDHHIVSFKHTHNQKLKQMHMETVKLVIRYILERRNFTKLAKDVSRYNKISYEHIFF</sequence>
<organism evidence="2 3">
    <name type="scientific">Mocis latipes granulovirus</name>
    <dbReference type="NCBI Taxonomy" id="2072024"/>
    <lineage>
        <taxon>Viruses</taxon>
        <taxon>Viruses incertae sedis</taxon>
        <taxon>Naldaviricetes</taxon>
        <taxon>Lefavirales</taxon>
        <taxon>Baculoviridae</taxon>
        <taxon>Betabaculovirus</taxon>
        <taxon>Betabaculovirus molatipedis</taxon>
    </lineage>
</organism>
<accession>A0A162GWF6</accession>
<feature type="compositionally biased region" description="Polar residues" evidence="1">
    <location>
        <begin position="1"/>
        <end position="16"/>
    </location>
</feature>
<evidence type="ECO:0000256" key="1">
    <source>
        <dbReference type="SAM" id="MobiDB-lite"/>
    </source>
</evidence>
<proteinExistence type="predicted"/>
<dbReference type="Proteomes" id="UP000202962">
    <property type="component" value="Segment"/>
</dbReference>
<dbReference type="OrthoDB" id="4677at10239"/>
<reference evidence="2 3" key="1">
    <citation type="submission" date="2015-03" db="EMBL/GenBank/DDBJ databases">
        <title>The complete genome sequence of Mocis sp. granulovirus.</title>
        <authorList>
            <person name="Ardisson-Araujo D.M.P."/>
            <person name="Melo F.L."/>
            <person name="Sosa-Gomez D.R."/>
            <person name="Ribeiro B.M."/>
        </authorList>
    </citation>
    <scope>NUCLEOTIDE SEQUENCE [LARGE SCALE GENOMIC DNA]</scope>
    <source>
        <strain evidence="2">Southern Brazil</strain>
    </source>
</reference>
<name>A0A162GWF6_9BBAC</name>
<keyword evidence="3" id="KW-1185">Reference proteome</keyword>
<dbReference type="KEGG" id="vg:27429736"/>